<keyword evidence="5" id="KW-0255">Endonuclease</keyword>
<dbReference type="AlphaFoldDB" id="A0A4V2GB38"/>
<protein>
    <submittedName>
        <fullName evidence="5">HNH endonuclease</fullName>
    </submittedName>
</protein>
<feature type="domain" description="HNH" evidence="3">
    <location>
        <begin position="367"/>
        <end position="407"/>
    </location>
</feature>
<feature type="region of interest" description="Disordered" evidence="2">
    <location>
        <begin position="1"/>
        <end position="41"/>
    </location>
</feature>
<dbReference type="Pfam" id="PF02720">
    <property type="entry name" value="DUF222"/>
    <property type="match status" value="1"/>
</dbReference>
<evidence type="ECO:0000259" key="3">
    <source>
        <dbReference type="Pfam" id="PF01844"/>
    </source>
</evidence>
<feature type="compositionally biased region" description="Pro residues" evidence="2">
    <location>
        <begin position="1"/>
        <end position="10"/>
    </location>
</feature>
<sequence>MHPSSPPEAPPTTNLPGPLLMHAPPPHPPGSAPPTPPPHGAELIVDRIEQAVDAHTAGNRAQARLWTALAELIRLARAKPEIYLRPVGLAHADAPELAADAAAFDAGLRLQLSSTQVRTIAFRAQTLEDRMPRLHAAFQRGATSAAHVGAALELITGWSEDNAVRAFDEQLAEPAGSLTLSAFRARARRLKERLSAEPAESRHTRAFAERRVWFEPEEDGMAWIHALVAAPDAVRIVSRLNATARAEQKKTPIGEPEWRSRDQIRADLAVAWLAGDGTATAAKVRPILLVPLLSLIADGDEPIELRGYGTVDKATAARLIASAPSFRRVATDPFTGERLRYDRTRYRPSTAQRDWIAFRYESCIDPTCSRPVDDTDVDHLEEWVRDRGRTNDDNLLPLCERGNRRKNLSRIEYSRLPDGRVTITTPTGHIAEVEPAPF</sequence>
<dbReference type="GO" id="GO:0003676">
    <property type="term" value="F:nucleic acid binding"/>
    <property type="evidence" value="ECO:0007669"/>
    <property type="project" value="InterPro"/>
</dbReference>
<dbReference type="InterPro" id="IPR002711">
    <property type="entry name" value="HNH"/>
</dbReference>
<evidence type="ECO:0000259" key="4">
    <source>
        <dbReference type="Pfam" id="PF02720"/>
    </source>
</evidence>
<gene>
    <name evidence="5" type="ORF">EV379_2732</name>
</gene>
<dbReference type="Pfam" id="PF01844">
    <property type="entry name" value="HNH"/>
    <property type="match status" value="1"/>
</dbReference>
<evidence type="ECO:0000256" key="2">
    <source>
        <dbReference type="SAM" id="MobiDB-lite"/>
    </source>
</evidence>
<dbReference type="CDD" id="cd00085">
    <property type="entry name" value="HNHc"/>
    <property type="match status" value="1"/>
</dbReference>
<dbReference type="RefSeq" id="WP_165397367.1">
    <property type="nucleotide sequence ID" value="NZ_SHLC01000001.1"/>
</dbReference>
<evidence type="ECO:0000313" key="5">
    <source>
        <dbReference type="EMBL" id="RZU66376.1"/>
    </source>
</evidence>
<dbReference type="Proteomes" id="UP000291483">
    <property type="component" value="Unassembled WGS sequence"/>
</dbReference>
<dbReference type="GO" id="GO:0004519">
    <property type="term" value="F:endonuclease activity"/>
    <property type="evidence" value="ECO:0007669"/>
    <property type="project" value="UniProtKB-KW"/>
</dbReference>
<accession>A0A4V2GB38</accession>
<feature type="domain" description="DUF222" evidence="4">
    <location>
        <begin position="77"/>
        <end position="359"/>
    </location>
</feature>
<evidence type="ECO:0000256" key="1">
    <source>
        <dbReference type="ARBA" id="ARBA00023450"/>
    </source>
</evidence>
<organism evidence="5 6">
    <name type="scientific">Microterricola gilva</name>
    <dbReference type="NCBI Taxonomy" id="393267"/>
    <lineage>
        <taxon>Bacteria</taxon>
        <taxon>Bacillati</taxon>
        <taxon>Actinomycetota</taxon>
        <taxon>Actinomycetes</taxon>
        <taxon>Micrococcales</taxon>
        <taxon>Microbacteriaceae</taxon>
        <taxon>Microterricola</taxon>
    </lineage>
</organism>
<comment type="similarity">
    <text evidence="1">Belongs to the Rv1128c/1148c/1588c/1702c/1945/3466 family.</text>
</comment>
<comment type="caution">
    <text evidence="5">The sequence shown here is derived from an EMBL/GenBank/DDBJ whole genome shotgun (WGS) entry which is preliminary data.</text>
</comment>
<dbReference type="EMBL" id="SHLC01000001">
    <property type="protein sequence ID" value="RZU66376.1"/>
    <property type="molecule type" value="Genomic_DNA"/>
</dbReference>
<feature type="compositionally biased region" description="Pro residues" evidence="2">
    <location>
        <begin position="23"/>
        <end position="39"/>
    </location>
</feature>
<dbReference type="InterPro" id="IPR003615">
    <property type="entry name" value="HNH_nuc"/>
</dbReference>
<proteinExistence type="inferred from homology"/>
<keyword evidence="5" id="KW-0540">Nuclease</keyword>
<keyword evidence="6" id="KW-1185">Reference proteome</keyword>
<dbReference type="GO" id="GO:0008270">
    <property type="term" value="F:zinc ion binding"/>
    <property type="evidence" value="ECO:0007669"/>
    <property type="project" value="InterPro"/>
</dbReference>
<keyword evidence="5" id="KW-0378">Hydrolase</keyword>
<dbReference type="InterPro" id="IPR003870">
    <property type="entry name" value="DUF222"/>
</dbReference>
<reference evidence="5 6" key="1">
    <citation type="submission" date="2019-02" db="EMBL/GenBank/DDBJ databases">
        <title>Sequencing the genomes of 1000 actinobacteria strains.</title>
        <authorList>
            <person name="Klenk H.-P."/>
        </authorList>
    </citation>
    <scope>NUCLEOTIDE SEQUENCE [LARGE SCALE GENOMIC DNA]</scope>
    <source>
        <strain evidence="5 6">DSM 18319</strain>
    </source>
</reference>
<name>A0A4V2GB38_9MICO</name>
<evidence type="ECO:0000313" key="6">
    <source>
        <dbReference type="Proteomes" id="UP000291483"/>
    </source>
</evidence>